<organism evidence="1 2">
    <name type="scientific">Candidatus Tenderia electrophaga</name>
    <dbReference type="NCBI Taxonomy" id="1748243"/>
    <lineage>
        <taxon>Bacteria</taxon>
        <taxon>Pseudomonadati</taxon>
        <taxon>Pseudomonadota</taxon>
        <taxon>Gammaproteobacteria</taxon>
        <taxon>Candidatus Tenderiales</taxon>
        <taxon>Candidatus Tenderiaceae</taxon>
        <taxon>Candidatus Tenderia</taxon>
    </lineage>
</organism>
<protein>
    <recommendedName>
        <fullName evidence="3">Exostosin GT47 domain-containing protein</fullName>
    </recommendedName>
</protein>
<name>A0A0S2TG35_9GAMM</name>
<evidence type="ECO:0000313" key="1">
    <source>
        <dbReference type="EMBL" id="ALP54083.1"/>
    </source>
</evidence>
<evidence type="ECO:0000313" key="2">
    <source>
        <dbReference type="Proteomes" id="UP000055136"/>
    </source>
</evidence>
<dbReference type="EMBL" id="CP013099">
    <property type="protein sequence ID" value="ALP54083.1"/>
    <property type="molecule type" value="Genomic_DNA"/>
</dbReference>
<gene>
    <name evidence="1" type="ORF">Tel_13600</name>
</gene>
<dbReference type="AlphaFoldDB" id="A0A0S2TG35"/>
<reference evidence="1" key="1">
    <citation type="submission" date="2015-10" db="EMBL/GenBank/DDBJ databases">
        <title>Description of Candidatus Tenderia electrophaga gen. nov, sp. nov., an Uncultivated Electroautotroph from a Biocathode Enrichment.</title>
        <authorList>
            <person name="Eddie B.J."/>
            <person name="Malanoski A.P."/>
            <person name="Wang Z."/>
            <person name="Hall R.J."/>
            <person name="Oh S.D."/>
            <person name="Heiner C."/>
            <person name="Lin B."/>
            <person name="Strycharz-Glaven S.M."/>
        </authorList>
    </citation>
    <scope>NUCLEOTIDE SEQUENCE [LARGE SCALE GENOMIC DNA]</scope>
    <source>
        <strain evidence="1">NRL1</strain>
    </source>
</reference>
<dbReference type="KEGG" id="tee:Tel_13600"/>
<dbReference type="STRING" id="1748243.Tel_13600"/>
<accession>A0A0S2TG35</accession>
<dbReference type="SUPFAM" id="SSF53756">
    <property type="entry name" value="UDP-Glycosyltransferase/glycogen phosphorylase"/>
    <property type="match status" value="1"/>
</dbReference>
<dbReference type="Gene3D" id="3.40.50.2000">
    <property type="entry name" value="Glycogen Phosphorylase B"/>
    <property type="match status" value="1"/>
</dbReference>
<proteinExistence type="predicted"/>
<keyword evidence="2" id="KW-1185">Reference proteome</keyword>
<evidence type="ECO:0008006" key="3">
    <source>
        <dbReference type="Google" id="ProtNLM"/>
    </source>
</evidence>
<sequence length="353" mass="40603">MYDAPAIYVRFLDKHILSESGRLIFSILNVFVVSGYRVILSDTISIDPDTRIGQLTLSLGRLEVSDAIPGNSQDFVYLFDREDKQCAGKKWKRKIQLGYDIFSSYWLTKKPILMPYPMHPVHWGHHGKDMYGVLRCLRKSQKRLRLFFSGDTNGYNRPKVKYPDVKLSRPEIIEILLQRLPDDSLILDDETTLSAAFAGDYLNKFVVLDTTRLWVDDALWLDRLSRADFFLSPPGICMPMCHNVIEAMALGVIPVINYPEWFSPGLEHMKNCIAFGDADDLARKVRHVLGMGERQIAELRNNVISYYQEHLRPETFVRRIEQAPGGTVQVLMVTEKYVNKNSSKLGKRSILMR</sequence>
<dbReference type="Proteomes" id="UP000055136">
    <property type="component" value="Chromosome"/>
</dbReference>